<proteinExistence type="predicted"/>
<comment type="caution">
    <text evidence="3">The sequence shown here is derived from an EMBL/GenBank/DDBJ whole genome shotgun (WGS) entry which is preliminary data.</text>
</comment>
<dbReference type="InterPro" id="IPR013087">
    <property type="entry name" value="Znf_C2H2_type"/>
</dbReference>
<dbReference type="InterPro" id="IPR036236">
    <property type="entry name" value="Znf_C2H2_sf"/>
</dbReference>
<organism evidence="3 4">
    <name type="scientific">Trichogramma kaykai</name>
    <dbReference type="NCBI Taxonomy" id="54128"/>
    <lineage>
        <taxon>Eukaryota</taxon>
        <taxon>Metazoa</taxon>
        <taxon>Ecdysozoa</taxon>
        <taxon>Arthropoda</taxon>
        <taxon>Hexapoda</taxon>
        <taxon>Insecta</taxon>
        <taxon>Pterygota</taxon>
        <taxon>Neoptera</taxon>
        <taxon>Endopterygota</taxon>
        <taxon>Hymenoptera</taxon>
        <taxon>Apocrita</taxon>
        <taxon>Proctotrupomorpha</taxon>
        <taxon>Chalcidoidea</taxon>
        <taxon>Trichogrammatidae</taxon>
        <taxon>Trichogramma</taxon>
    </lineage>
</organism>
<sequence>MRTTRVYISNQHDPCVYLRSVYTWCRDVYTLPAPKLPLLSTIARVLMMILAAETLYDAQSLPTRSIIARSSGLKVHINTVHDRSKSFECDICHKSFGLKCNLKSHINASHKSFDSNGIRSSA</sequence>
<protein>
    <recommendedName>
        <fullName evidence="2">C2H2-type domain-containing protein</fullName>
    </recommendedName>
</protein>
<dbReference type="EMBL" id="JBJJXI010000028">
    <property type="protein sequence ID" value="KAL3403794.1"/>
    <property type="molecule type" value="Genomic_DNA"/>
</dbReference>
<name>A0ABD2XEW9_9HYME</name>
<dbReference type="PROSITE" id="PS50157">
    <property type="entry name" value="ZINC_FINGER_C2H2_2"/>
    <property type="match status" value="1"/>
</dbReference>
<evidence type="ECO:0000256" key="1">
    <source>
        <dbReference type="PROSITE-ProRule" id="PRU00042"/>
    </source>
</evidence>
<dbReference type="AlphaFoldDB" id="A0ABD2XEW9"/>
<keyword evidence="1" id="KW-0863">Zinc-finger</keyword>
<evidence type="ECO:0000313" key="3">
    <source>
        <dbReference type="EMBL" id="KAL3403794.1"/>
    </source>
</evidence>
<keyword evidence="1" id="KW-0862">Zinc</keyword>
<keyword evidence="1" id="KW-0479">Metal-binding</keyword>
<evidence type="ECO:0000313" key="4">
    <source>
        <dbReference type="Proteomes" id="UP001627154"/>
    </source>
</evidence>
<dbReference type="Gene3D" id="3.30.160.60">
    <property type="entry name" value="Classic Zinc Finger"/>
    <property type="match status" value="1"/>
</dbReference>
<accession>A0ABD2XEW9</accession>
<dbReference type="Proteomes" id="UP001627154">
    <property type="component" value="Unassembled WGS sequence"/>
</dbReference>
<evidence type="ECO:0000259" key="2">
    <source>
        <dbReference type="PROSITE" id="PS50157"/>
    </source>
</evidence>
<keyword evidence="4" id="KW-1185">Reference proteome</keyword>
<feature type="domain" description="C2H2-type" evidence="2">
    <location>
        <begin position="87"/>
        <end position="115"/>
    </location>
</feature>
<dbReference type="GO" id="GO:0008270">
    <property type="term" value="F:zinc ion binding"/>
    <property type="evidence" value="ECO:0007669"/>
    <property type="project" value="UniProtKB-KW"/>
</dbReference>
<reference evidence="3 4" key="1">
    <citation type="journal article" date="2024" name="bioRxiv">
        <title>A reference genome for Trichogramma kaykai: A tiny desert-dwelling parasitoid wasp with competing sex-ratio distorters.</title>
        <authorList>
            <person name="Culotta J."/>
            <person name="Lindsey A.R."/>
        </authorList>
    </citation>
    <scope>NUCLEOTIDE SEQUENCE [LARGE SCALE GENOMIC DNA]</scope>
    <source>
        <strain evidence="3 4">KSX58</strain>
    </source>
</reference>
<dbReference type="PROSITE" id="PS00028">
    <property type="entry name" value="ZINC_FINGER_C2H2_1"/>
    <property type="match status" value="1"/>
</dbReference>
<dbReference type="SUPFAM" id="SSF57667">
    <property type="entry name" value="beta-beta-alpha zinc fingers"/>
    <property type="match status" value="1"/>
</dbReference>
<gene>
    <name evidence="3" type="ORF">TKK_003472</name>
</gene>
<dbReference type="Pfam" id="PF00096">
    <property type="entry name" value="zf-C2H2"/>
    <property type="match status" value="1"/>
</dbReference>